<proteinExistence type="predicted"/>
<feature type="compositionally biased region" description="Low complexity" evidence="5">
    <location>
        <begin position="325"/>
        <end position="350"/>
    </location>
</feature>
<reference evidence="7 8" key="1">
    <citation type="journal article" date="2014" name="Genome Announc.">
        <title>Draft genome sequence of the pathogenic fungus Scedosporium apiospermum.</title>
        <authorList>
            <person name="Vandeputte P."/>
            <person name="Ghamrawi S."/>
            <person name="Rechenmann M."/>
            <person name="Iltis A."/>
            <person name="Giraud S."/>
            <person name="Fleury M."/>
            <person name="Thornton C."/>
            <person name="Delhaes L."/>
            <person name="Meyer W."/>
            <person name="Papon N."/>
            <person name="Bouchara J.P."/>
        </authorList>
    </citation>
    <scope>NUCLEOTIDE SEQUENCE [LARGE SCALE GENOMIC DNA]</scope>
    <source>
        <strain evidence="7 8">IHEM 14462</strain>
    </source>
</reference>
<comment type="subcellular location">
    <subcellularLocation>
        <location evidence="1">Cytoplasm</location>
    </subcellularLocation>
</comment>
<dbReference type="GO" id="GO:0034058">
    <property type="term" value="P:endosomal vesicle fusion"/>
    <property type="evidence" value="ECO:0007669"/>
    <property type="project" value="TreeGrafter"/>
</dbReference>
<dbReference type="InterPro" id="IPR032914">
    <property type="entry name" value="Vam6/VPS39/TRAP1"/>
</dbReference>
<dbReference type="InterPro" id="IPR001180">
    <property type="entry name" value="CNH_dom"/>
</dbReference>
<feature type="region of interest" description="Disordered" evidence="5">
    <location>
        <begin position="518"/>
        <end position="537"/>
    </location>
</feature>
<comment type="caution">
    <text evidence="7">The sequence shown here is derived from an EMBL/GenBank/DDBJ whole genome shotgun (WGS) entry which is preliminary data.</text>
</comment>
<evidence type="ECO:0000256" key="4">
    <source>
        <dbReference type="ARBA" id="ARBA00022927"/>
    </source>
</evidence>
<evidence type="ECO:0000259" key="6">
    <source>
        <dbReference type="PROSITE" id="PS50219"/>
    </source>
</evidence>
<feature type="region of interest" description="Disordered" evidence="5">
    <location>
        <begin position="257"/>
        <end position="363"/>
    </location>
</feature>
<evidence type="ECO:0000256" key="5">
    <source>
        <dbReference type="SAM" id="MobiDB-lite"/>
    </source>
</evidence>
<dbReference type="Proteomes" id="UP000028545">
    <property type="component" value="Unassembled WGS sequence"/>
</dbReference>
<evidence type="ECO:0000256" key="2">
    <source>
        <dbReference type="ARBA" id="ARBA00022448"/>
    </source>
</evidence>
<keyword evidence="3" id="KW-0963">Cytoplasm</keyword>
<dbReference type="EMBL" id="JOWA01000022">
    <property type="protein sequence ID" value="KEZ46682.1"/>
    <property type="molecule type" value="Genomic_DNA"/>
</dbReference>
<dbReference type="KEGG" id="sapo:SAPIO_CDS0520"/>
<organism evidence="7 8">
    <name type="scientific">Pseudallescheria apiosperma</name>
    <name type="common">Scedosporium apiospermum</name>
    <dbReference type="NCBI Taxonomy" id="563466"/>
    <lineage>
        <taxon>Eukaryota</taxon>
        <taxon>Fungi</taxon>
        <taxon>Dikarya</taxon>
        <taxon>Ascomycota</taxon>
        <taxon>Pezizomycotina</taxon>
        <taxon>Sordariomycetes</taxon>
        <taxon>Hypocreomycetidae</taxon>
        <taxon>Microascales</taxon>
        <taxon>Microascaceae</taxon>
        <taxon>Scedosporium</taxon>
    </lineage>
</organism>
<dbReference type="VEuPathDB" id="FungiDB:SAPIO_CDS0520"/>
<dbReference type="OrthoDB" id="5325112at2759"/>
<dbReference type="GO" id="GO:0016020">
    <property type="term" value="C:membrane"/>
    <property type="evidence" value="ECO:0007669"/>
    <property type="project" value="TreeGrafter"/>
</dbReference>
<accession>A0A084GH70</accession>
<dbReference type="RefSeq" id="XP_016646481.1">
    <property type="nucleotide sequence ID" value="XM_016783281.1"/>
</dbReference>
<evidence type="ECO:0000313" key="7">
    <source>
        <dbReference type="EMBL" id="KEZ46682.1"/>
    </source>
</evidence>
<feature type="region of interest" description="Disordered" evidence="5">
    <location>
        <begin position="1087"/>
        <end position="1108"/>
    </location>
</feature>
<evidence type="ECO:0000256" key="3">
    <source>
        <dbReference type="ARBA" id="ARBA00022490"/>
    </source>
</evidence>
<dbReference type="GO" id="GO:0005737">
    <property type="term" value="C:cytoplasm"/>
    <property type="evidence" value="ECO:0007669"/>
    <property type="project" value="UniProtKB-SubCell"/>
</dbReference>
<feature type="compositionally biased region" description="Pro residues" evidence="5">
    <location>
        <begin position="306"/>
        <end position="318"/>
    </location>
</feature>
<dbReference type="AlphaFoldDB" id="A0A084GH70"/>
<sequence length="1222" mass="135071">MQSSLQTSSTSTGPFALRTLLDNVPLTTEGVPEDVKITCVDYLDRNLYVGTSAAELLHFVQIPFEPTDGSGRPTFILASRLRPAFSETHSAPPGSRPGVQQILLLPKVGKACILCNWTVTFYSLPELSPVFGTTQVRNCNWIGGVDLNLPQRSNGNNPREQRGQRVTVLLSLNRRIQVVRIGEEAGAVKNIDFAGSTISCRRGNIACVADSRHYALLDVEHQLKIPLMTISSLDNSQPPGELGHTQSIAATNESGLLRSNSSAHTRSHSGAGQGHHSHARSTSLGAFISGGILGPRQGEEPVARLPTPPSKPTSPKPPETANNKPLPSTPGQQGPSSTSSTPIPSAASVAPKPPPPFLKPHIVSPSPEEFLLVTGTSATDPAIGMFVNLDGDPKGPTLGFDRYPREVVVDVGFSESVSSSKSPRPSMNNEDEVDKYVLASMTKDAEDGTHHGLEIQRFEGDAEPDKFWLEAPITEGQGEKTTPLSPLGIRSLTGNDETVCQELIDRLCQRRFNPFPNGDSDVAPFSPRSIDSRTATSLAQMSTERELFERDLDAEDEDLPEGWEASRNREEEEFVKRLAKARAGIAVWTGNHIWWAVRNPLLLQLEAKVGLCPGDVVPSETRVDRDGVFGFLKSINDRDAKNELEFLTLSYLRQQAGLLLLVDFLNAEKDSVFTDSETEALAKRLVDSSLDPRVVLSLIPGLRNEIAESRKGIWIFGGVRESAARYLQNEKVCASPIPVGALDGRVLQFLRRFLAGWRVKKGFGSIADEHDVFRTVDASLLLVLLEIDQHSPKGVTSRKEGSVRAELYDLVDKGVDCFDRAVDLLESYRRLFVLSRLYQSRKMAAEVLETWRRIIEGEPDDGGEFRDGEQRLRDYLTKISNKSLVRTYGVWLANRDPKLGAQVFAEDKGRAPRFEPAHAVAILRDEAPAAVKYYLEHLVFAKGNDEYVDELISYYLDVAVEALRSSPERREMFAATYEAYRALQPPPKPPYGQFLADNTAEDDEVSLSRLRLLQLLSDVRTYDVAATRRRIAAVPDELLVPEIIILDGREGKHENALRLLVHKLGDYDAAIRYCLWGGSSLFGEQQQRQTRTNDISNQQQEPPQKSPLPLQEQRRLFKALLLEFLQIDHLSDRVEQTSSLLSRFGPWFDVVDVLEVVPDGWSVRLLAEFLEGALKRLARERNLTGVVRGLSAVENLRVGGEYFQKVGEMGATVEGGEEEEGG</sequence>
<dbReference type="PANTHER" id="PTHR12894:SF27">
    <property type="entry name" value="TRANSFORMING GROWTH FACTOR-BETA RECEPTOR-ASSOCIATED PROTEIN 1"/>
    <property type="match status" value="1"/>
</dbReference>
<feature type="compositionally biased region" description="Polar residues" evidence="5">
    <location>
        <begin position="1087"/>
        <end position="1103"/>
    </location>
</feature>
<gene>
    <name evidence="7" type="ORF">SAPIO_CDS0520</name>
</gene>
<name>A0A084GH70_PSEDA</name>
<keyword evidence="2" id="KW-0813">Transport</keyword>
<evidence type="ECO:0000313" key="8">
    <source>
        <dbReference type="Proteomes" id="UP000028545"/>
    </source>
</evidence>
<dbReference type="GO" id="GO:0015031">
    <property type="term" value="P:protein transport"/>
    <property type="evidence" value="ECO:0007669"/>
    <property type="project" value="UniProtKB-KW"/>
</dbReference>
<protein>
    <recommendedName>
        <fullName evidence="6">CNH domain-containing protein</fullName>
    </recommendedName>
</protein>
<evidence type="ECO:0000256" key="1">
    <source>
        <dbReference type="ARBA" id="ARBA00004496"/>
    </source>
</evidence>
<dbReference type="HOGENOM" id="CLU_008225_0_0_1"/>
<dbReference type="OMA" id="DNWKGNF"/>
<feature type="domain" description="CNH" evidence="6">
    <location>
        <begin position="34"/>
        <end position="465"/>
    </location>
</feature>
<keyword evidence="8" id="KW-1185">Reference proteome</keyword>
<dbReference type="PROSITE" id="PS50219">
    <property type="entry name" value="CNH"/>
    <property type="match status" value="1"/>
</dbReference>
<dbReference type="GeneID" id="27718672"/>
<dbReference type="PANTHER" id="PTHR12894">
    <property type="entry name" value="CNH DOMAIN CONTAINING"/>
    <property type="match status" value="1"/>
</dbReference>
<keyword evidence="4" id="KW-0653">Protein transport</keyword>
<dbReference type="GO" id="GO:0006914">
    <property type="term" value="P:autophagy"/>
    <property type="evidence" value="ECO:0007669"/>
    <property type="project" value="TreeGrafter"/>
</dbReference>